<dbReference type="EMBL" id="JAABLQ010000001">
    <property type="protein sequence ID" value="NBN78772.1"/>
    <property type="molecule type" value="Genomic_DNA"/>
</dbReference>
<keyword evidence="2" id="KW-1185">Reference proteome</keyword>
<dbReference type="AlphaFoldDB" id="A0A7X5F2V9"/>
<organism evidence="1 2">
    <name type="scientific">Pannonibacter tanglangensis</name>
    <dbReference type="NCBI Taxonomy" id="2750084"/>
    <lineage>
        <taxon>Bacteria</taxon>
        <taxon>Pseudomonadati</taxon>
        <taxon>Pseudomonadota</taxon>
        <taxon>Alphaproteobacteria</taxon>
        <taxon>Hyphomicrobiales</taxon>
        <taxon>Stappiaceae</taxon>
        <taxon>Pannonibacter</taxon>
    </lineage>
</organism>
<protein>
    <submittedName>
        <fullName evidence="1">Uncharacterized protein</fullName>
    </submittedName>
</protein>
<reference evidence="2" key="1">
    <citation type="submission" date="2020-01" db="EMBL/GenBank/DDBJ databases">
        <authorList>
            <person name="Fang Y."/>
            <person name="Sun R."/>
            <person name="Nie L."/>
            <person name="He J."/>
            <person name="Hao L."/>
            <person name="Wang L."/>
            <person name="Su S."/>
            <person name="Lv E."/>
            <person name="Zhang Z."/>
            <person name="Xie R."/>
            <person name="Liu H."/>
        </authorList>
    </citation>
    <scope>NUCLEOTIDE SEQUENCE [LARGE SCALE GENOMIC DNA]</scope>
    <source>
        <strain evidence="2">XCT-53</strain>
    </source>
</reference>
<gene>
    <name evidence="1" type="ORF">GWI72_10885</name>
</gene>
<accession>A0A7X5F2V9</accession>
<dbReference type="Proteomes" id="UP000586722">
    <property type="component" value="Unassembled WGS sequence"/>
</dbReference>
<name>A0A7X5F2V9_9HYPH</name>
<proteinExistence type="predicted"/>
<dbReference type="RefSeq" id="WP_161676248.1">
    <property type="nucleotide sequence ID" value="NZ_JAABLP010000003.1"/>
</dbReference>
<sequence length="57" mass="6020">MRNSHLVEETEALNLARPAKVASFQTSQQPLRANVLLLSGVTLIVISASMMLGALAG</sequence>
<evidence type="ECO:0000313" key="2">
    <source>
        <dbReference type="Proteomes" id="UP000586722"/>
    </source>
</evidence>
<evidence type="ECO:0000313" key="1">
    <source>
        <dbReference type="EMBL" id="NBN78772.1"/>
    </source>
</evidence>
<comment type="caution">
    <text evidence="1">The sequence shown here is derived from an EMBL/GenBank/DDBJ whole genome shotgun (WGS) entry which is preliminary data.</text>
</comment>